<accession>A0A3P1C3L8</accession>
<evidence type="ECO:0000256" key="1">
    <source>
        <dbReference type="SAM" id="SignalP"/>
    </source>
</evidence>
<evidence type="ECO:0000313" key="2">
    <source>
        <dbReference type="EMBL" id="RRB07414.1"/>
    </source>
</evidence>
<dbReference type="OrthoDB" id="759189at2"/>
<dbReference type="AlphaFoldDB" id="A0A3P1C3L8"/>
<evidence type="ECO:0000313" key="3">
    <source>
        <dbReference type="Proteomes" id="UP000271925"/>
    </source>
</evidence>
<keyword evidence="1" id="KW-0732">Signal</keyword>
<dbReference type="Proteomes" id="UP000271925">
    <property type="component" value="Unassembled WGS sequence"/>
</dbReference>
<organism evidence="2 3">
    <name type="scientific">Larkinella rosea</name>
    <dbReference type="NCBI Taxonomy" id="2025312"/>
    <lineage>
        <taxon>Bacteria</taxon>
        <taxon>Pseudomonadati</taxon>
        <taxon>Bacteroidota</taxon>
        <taxon>Cytophagia</taxon>
        <taxon>Cytophagales</taxon>
        <taxon>Spirosomataceae</taxon>
        <taxon>Larkinella</taxon>
    </lineage>
</organism>
<name>A0A3P1C3L8_9BACT</name>
<feature type="chain" id="PRO_5018030142" description="DUF4369 domain-containing protein" evidence="1">
    <location>
        <begin position="22"/>
        <end position="251"/>
    </location>
</feature>
<protein>
    <recommendedName>
        <fullName evidence="4">DUF4369 domain-containing protein</fullName>
    </recommendedName>
</protein>
<sequence length="251" mass="28155">MNKLAARYGFLLSLLVSGLTAKGQTIPNVTRDLLNQGAYLKMSNYDVTPIYTMAGPEGKILGYPYLDTTFAKTTVVFYQNIAKPGSKPILEIPDTPVRYNITANDLEFLMDTKTVKAISGERAKLFKMERNGETMTFINATEVGAPVDVRGFFEQLNDGKLKLLIRHQIYVKKPTYNPALSVGTKDTELIKEAIWYTGDGKKLAKFSPGRKGLLSAMQDKEDQISAYLKEKKPDLKNRQALIDVFTYYNTL</sequence>
<proteinExistence type="predicted"/>
<dbReference type="EMBL" id="RQJO01000007">
    <property type="protein sequence ID" value="RRB07414.1"/>
    <property type="molecule type" value="Genomic_DNA"/>
</dbReference>
<feature type="signal peptide" evidence="1">
    <location>
        <begin position="1"/>
        <end position="21"/>
    </location>
</feature>
<comment type="caution">
    <text evidence="2">The sequence shown here is derived from an EMBL/GenBank/DDBJ whole genome shotgun (WGS) entry which is preliminary data.</text>
</comment>
<dbReference type="RefSeq" id="WP_124872427.1">
    <property type="nucleotide sequence ID" value="NZ_RQJO01000007.1"/>
</dbReference>
<keyword evidence="3" id="KW-1185">Reference proteome</keyword>
<gene>
    <name evidence="2" type="ORF">EHT25_06440</name>
</gene>
<reference evidence="2 3" key="1">
    <citation type="submission" date="2018-11" db="EMBL/GenBank/DDBJ databases">
        <authorList>
            <person name="Zhou Z."/>
            <person name="Wang G."/>
        </authorList>
    </citation>
    <scope>NUCLEOTIDE SEQUENCE [LARGE SCALE GENOMIC DNA]</scope>
    <source>
        <strain evidence="2 3">KCTC52004</strain>
    </source>
</reference>
<evidence type="ECO:0008006" key="4">
    <source>
        <dbReference type="Google" id="ProtNLM"/>
    </source>
</evidence>